<evidence type="ECO:0000256" key="3">
    <source>
        <dbReference type="ARBA" id="ARBA00023125"/>
    </source>
</evidence>
<protein>
    <submittedName>
        <fullName evidence="6">LysR family transcriptional regulator</fullName>
    </submittedName>
</protein>
<keyword evidence="7" id="KW-1185">Reference proteome</keyword>
<dbReference type="InterPro" id="IPR036390">
    <property type="entry name" value="WH_DNA-bd_sf"/>
</dbReference>
<evidence type="ECO:0000313" key="6">
    <source>
        <dbReference type="EMBL" id="MFB9756216.1"/>
    </source>
</evidence>
<dbReference type="Pfam" id="PF03466">
    <property type="entry name" value="LysR_substrate"/>
    <property type="match status" value="1"/>
</dbReference>
<dbReference type="Proteomes" id="UP001589619">
    <property type="component" value="Unassembled WGS sequence"/>
</dbReference>
<evidence type="ECO:0000256" key="4">
    <source>
        <dbReference type="ARBA" id="ARBA00023163"/>
    </source>
</evidence>
<keyword evidence="2" id="KW-0805">Transcription regulation</keyword>
<dbReference type="SUPFAM" id="SSF53850">
    <property type="entry name" value="Periplasmic binding protein-like II"/>
    <property type="match status" value="1"/>
</dbReference>
<comment type="caution">
    <text evidence="6">The sequence shown here is derived from an EMBL/GenBank/DDBJ whole genome shotgun (WGS) entry which is preliminary data.</text>
</comment>
<dbReference type="PROSITE" id="PS50931">
    <property type="entry name" value="HTH_LYSR"/>
    <property type="match status" value="1"/>
</dbReference>
<dbReference type="RefSeq" id="WP_344910457.1">
    <property type="nucleotide sequence ID" value="NZ_BAAAYO010000009.1"/>
</dbReference>
<feature type="domain" description="HTH lysR-type" evidence="5">
    <location>
        <begin position="1"/>
        <end position="60"/>
    </location>
</feature>
<name>A0ABV5W7R1_9BACL</name>
<dbReference type="InterPro" id="IPR000847">
    <property type="entry name" value="LysR_HTH_N"/>
</dbReference>
<dbReference type="InterPro" id="IPR005119">
    <property type="entry name" value="LysR_subst-bd"/>
</dbReference>
<gene>
    <name evidence="6" type="ORF">ACFFNY_31960</name>
</gene>
<evidence type="ECO:0000256" key="1">
    <source>
        <dbReference type="ARBA" id="ARBA00009437"/>
    </source>
</evidence>
<dbReference type="Pfam" id="PF00126">
    <property type="entry name" value="HTH_1"/>
    <property type="match status" value="1"/>
</dbReference>
<dbReference type="SUPFAM" id="SSF46785">
    <property type="entry name" value="Winged helix' DNA-binding domain"/>
    <property type="match status" value="1"/>
</dbReference>
<dbReference type="Gene3D" id="3.40.190.290">
    <property type="match status" value="1"/>
</dbReference>
<accession>A0ABV5W7R1</accession>
<evidence type="ECO:0000313" key="7">
    <source>
        <dbReference type="Proteomes" id="UP001589619"/>
    </source>
</evidence>
<dbReference type="PANTHER" id="PTHR30126">
    <property type="entry name" value="HTH-TYPE TRANSCRIPTIONAL REGULATOR"/>
    <property type="match status" value="1"/>
</dbReference>
<keyword evidence="3" id="KW-0238">DNA-binding</keyword>
<dbReference type="PANTHER" id="PTHR30126:SF39">
    <property type="entry name" value="HTH-TYPE TRANSCRIPTIONAL REGULATOR CYSL"/>
    <property type="match status" value="1"/>
</dbReference>
<evidence type="ECO:0000256" key="2">
    <source>
        <dbReference type="ARBA" id="ARBA00023015"/>
    </source>
</evidence>
<proteinExistence type="inferred from homology"/>
<evidence type="ECO:0000259" key="5">
    <source>
        <dbReference type="PROSITE" id="PS50931"/>
    </source>
</evidence>
<dbReference type="InterPro" id="IPR036388">
    <property type="entry name" value="WH-like_DNA-bd_sf"/>
</dbReference>
<reference evidence="6 7" key="1">
    <citation type="submission" date="2024-09" db="EMBL/GenBank/DDBJ databases">
        <authorList>
            <person name="Sun Q."/>
            <person name="Mori K."/>
        </authorList>
    </citation>
    <scope>NUCLEOTIDE SEQUENCE [LARGE SCALE GENOMIC DNA]</scope>
    <source>
        <strain evidence="6 7">JCM 12520</strain>
    </source>
</reference>
<dbReference type="EMBL" id="JBHMAG010000021">
    <property type="protein sequence ID" value="MFB9756216.1"/>
    <property type="molecule type" value="Genomic_DNA"/>
</dbReference>
<dbReference type="Gene3D" id="1.10.10.10">
    <property type="entry name" value="Winged helix-like DNA-binding domain superfamily/Winged helix DNA-binding domain"/>
    <property type="match status" value="1"/>
</dbReference>
<comment type="similarity">
    <text evidence="1">Belongs to the LysR transcriptional regulatory family.</text>
</comment>
<keyword evidence="4" id="KW-0804">Transcription</keyword>
<organism evidence="6 7">
    <name type="scientific">Paenibacillus hodogayensis</name>
    <dbReference type="NCBI Taxonomy" id="279208"/>
    <lineage>
        <taxon>Bacteria</taxon>
        <taxon>Bacillati</taxon>
        <taxon>Bacillota</taxon>
        <taxon>Bacilli</taxon>
        <taxon>Bacillales</taxon>
        <taxon>Paenibacillaceae</taxon>
        <taxon>Paenibacillus</taxon>
    </lineage>
</organism>
<sequence>MNISLLKFQIIELLAKHGKITSVADALGLKQPTITFHMKGLEQEWGVQLFEARAGKTHLTEAGYALLHYAVKINALAREAGRVVQEFADAGRGTLSIGASYVPATYVLPVVLNAFAAVHPNISISLAVKTSPVIEELLVHHEIDLGIMSAEPFQTPSLHSEAICEDELVLICAPQHPIAQSADPDPERLARFPFVLHGQQSSTRRMTDKWVRANGIRLNTLLELDSLEAIKQTVMLGNHISFISRLAVSQEARQGLLAISPIPGKTFSRFVYCAVNVDRKPSALMESFVSHLRKVEL</sequence>